<dbReference type="Proteomes" id="UP000183077">
    <property type="component" value="Unassembled WGS sequence"/>
</dbReference>
<keyword evidence="2" id="KW-1133">Transmembrane helix</keyword>
<dbReference type="RefSeq" id="WP_074746818.1">
    <property type="nucleotide sequence ID" value="NZ_FNYS01000013.1"/>
</dbReference>
<evidence type="ECO:0000256" key="2">
    <source>
        <dbReference type="SAM" id="Phobius"/>
    </source>
</evidence>
<dbReference type="EMBL" id="FNYS01000013">
    <property type="protein sequence ID" value="SEJ13604.1"/>
    <property type="molecule type" value="Genomic_DNA"/>
</dbReference>
<keyword evidence="1" id="KW-0175">Coiled coil</keyword>
<dbReference type="AlphaFoldDB" id="A0A1H6WEE9"/>
<name>A0A1H6WEE9_9FLAO</name>
<evidence type="ECO:0000313" key="3">
    <source>
        <dbReference type="EMBL" id="SEJ13604.1"/>
    </source>
</evidence>
<keyword evidence="2" id="KW-0472">Membrane</keyword>
<keyword evidence="2" id="KW-0812">Transmembrane</keyword>
<organism evidence="3 4">
    <name type="scientific">Myroides marinus</name>
    <dbReference type="NCBI Taxonomy" id="703342"/>
    <lineage>
        <taxon>Bacteria</taxon>
        <taxon>Pseudomonadati</taxon>
        <taxon>Bacteroidota</taxon>
        <taxon>Flavobacteriia</taxon>
        <taxon>Flavobacteriales</taxon>
        <taxon>Flavobacteriaceae</taxon>
        <taxon>Myroides</taxon>
    </lineage>
</organism>
<reference evidence="3 4" key="1">
    <citation type="submission" date="2016-10" db="EMBL/GenBank/DDBJ databases">
        <authorList>
            <person name="de Groot N.N."/>
        </authorList>
    </citation>
    <scope>NUCLEOTIDE SEQUENCE [LARGE SCALE GENOMIC DNA]</scope>
    <source>
        <strain evidence="3 4">DSM 23048</strain>
    </source>
</reference>
<accession>A0A1H6WEE9</accession>
<proteinExistence type="predicted"/>
<protein>
    <submittedName>
        <fullName evidence="3">Putative phage abortive infection protein</fullName>
    </submittedName>
</protein>
<gene>
    <name evidence="3" type="ORF">SAMN04488018_11359</name>
</gene>
<evidence type="ECO:0000313" key="4">
    <source>
        <dbReference type="Proteomes" id="UP000183077"/>
    </source>
</evidence>
<feature type="coiled-coil region" evidence="1">
    <location>
        <begin position="91"/>
        <end position="149"/>
    </location>
</feature>
<dbReference type="GeneID" id="82257801"/>
<dbReference type="Pfam" id="PF16872">
    <property type="entry name" value="putAbiC"/>
    <property type="match status" value="1"/>
</dbReference>
<evidence type="ECO:0000256" key="1">
    <source>
        <dbReference type="SAM" id="Coils"/>
    </source>
</evidence>
<feature type="transmembrane region" description="Helical" evidence="2">
    <location>
        <begin position="20"/>
        <end position="39"/>
    </location>
</feature>
<feature type="transmembrane region" description="Helical" evidence="2">
    <location>
        <begin position="59"/>
        <end position="80"/>
    </location>
</feature>
<sequence length="431" mass="50814">MGNNKPEDESTFFSEKTGKIISLFGLVVIVLTILVYLIFGDWKFSKIPDESIIGQFGDFIGGFIGSMFSLAGVILFYVALKEQRKDISINQENIRLQTSALEQQVNEFQAQKTELEETRKVYEEQTLLIREQTNLYRQQNKELKEQSNTARVQQFDSSFFSYLNIFNEFRDSLDKKCDSGNFFSEIFSEIKGKDIQDNDKIEDVLQNICDVYLEVFNLYRNNLSPYFKTLYRIMVLIDTSNIDDYKKNEYFKLLRSQLSDVELLVLNYNYHTDFGLNVRTLIIKYNFLKHINLFDKLEFNFDIPALTKNQLQIFLGRNGNIIIEGINDFKNIESTEDINRSYQIYTLGLDVKVKLQINNVFNFSIVFLNQEFGQQNYLHTDLIKKIIKRHLYTILYMSKYIKGNEEEILFSKIEKEEEIEFLFQINNVESL</sequence>
<dbReference type="InterPro" id="IPR031709">
    <property type="entry name" value="PutAbiC"/>
</dbReference>